<feature type="domain" description="Protein kinase" evidence="14">
    <location>
        <begin position="725"/>
        <end position="1007"/>
    </location>
</feature>
<dbReference type="InterPro" id="IPR011009">
    <property type="entry name" value="Kinase-like_dom_sf"/>
</dbReference>
<accession>A0AAN9SGP1</accession>
<dbReference type="Pfam" id="PF13947">
    <property type="entry name" value="GUB_WAK_bind"/>
    <property type="match status" value="1"/>
</dbReference>
<evidence type="ECO:0000313" key="16">
    <source>
        <dbReference type="Proteomes" id="UP001386955"/>
    </source>
</evidence>
<dbReference type="EMBL" id="JAYMYS010000004">
    <property type="protein sequence ID" value="KAK7395239.1"/>
    <property type="molecule type" value="Genomic_DNA"/>
</dbReference>
<dbReference type="Gene3D" id="1.10.510.10">
    <property type="entry name" value="Transferase(Phosphotransferase) domain 1"/>
    <property type="match status" value="2"/>
</dbReference>
<proteinExistence type="predicted"/>
<dbReference type="PROSITE" id="PS50011">
    <property type="entry name" value="PROTEIN_KINASE_DOM"/>
    <property type="match status" value="1"/>
</dbReference>
<dbReference type="InterPro" id="IPR000719">
    <property type="entry name" value="Prot_kinase_dom"/>
</dbReference>
<keyword evidence="11" id="KW-0325">Glycoprotein</keyword>
<dbReference type="GO" id="GO:0004674">
    <property type="term" value="F:protein serine/threonine kinase activity"/>
    <property type="evidence" value="ECO:0007669"/>
    <property type="project" value="UniProtKB-KW"/>
</dbReference>
<dbReference type="GO" id="GO:0005886">
    <property type="term" value="C:plasma membrane"/>
    <property type="evidence" value="ECO:0007669"/>
    <property type="project" value="UniProtKB-ARBA"/>
</dbReference>
<keyword evidence="3" id="KW-0808">Transferase</keyword>
<dbReference type="InterPro" id="IPR025287">
    <property type="entry name" value="WAK_GUB"/>
</dbReference>
<feature type="binding site" evidence="12">
    <location>
        <position position="753"/>
    </location>
    <ligand>
        <name>ATP</name>
        <dbReference type="ChEBI" id="CHEBI:30616"/>
    </ligand>
</feature>
<evidence type="ECO:0000256" key="11">
    <source>
        <dbReference type="ARBA" id="ARBA00023180"/>
    </source>
</evidence>
<dbReference type="Proteomes" id="UP001386955">
    <property type="component" value="Unassembled WGS sequence"/>
</dbReference>
<evidence type="ECO:0000256" key="2">
    <source>
        <dbReference type="ARBA" id="ARBA00022527"/>
    </source>
</evidence>
<keyword evidence="16" id="KW-1185">Reference proteome</keyword>
<keyword evidence="6 12" id="KW-0547">Nucleotide-binding</keyword>
<dbReference type="AlphaFoldDB" id="A0AAN9SGP1"/>
<evidence type="ECO:0000256" key="1">
    <source>
        <dbReference type="ARBA" id="ARBA00004167"/>
    </source>
</evidence>
<dbReference type="SUPFAM" id="SSF56112">
    <property type="entry name" value="Protein kinase-like (PK-like)"/>
    <property type="match status" value="2"/>
</dbReference>
<organism evidence="15 16">
    <name type="scientific">Psophocarpus tetragonolobus</name>
    <name type="common">Winged bean</name>
    <name type="synonym">Dolichos tetragonolobus</name>
    <dbReference type="NCBI Taxonomy" id="3891"/>
    <lineage>
        <taxon>Eukaryota</taxon>
        <taxon>Viridiplantae</taxon>
        <taxon>Streptophyta</taxon>
        <taxon>Embryophyta</taxon>
        <taxon>Tracheophyta</taxon>
        <taxon>Spermatophyta</taxon>
        <taxon>Magnoliopsida</taxon>
        <taxon>eudicotyledons</taxon>
        <taxon>Gunneridae</taxon>
        <taxon>Pentapetalae</taxon>
        <taxon>rosids</taxon>
        <taxon>fabids</taxon>
        <taxon>Fabales</taxon>
        <taxon>Fabaceae</taxon>
        <taxon>Papilionoideae</taxon>
        <taxon>50 kb inversion clade</taxon>
        <taxon>NPAAA clade</taxon>
        <taxon>indigoferoid/millettioid clade</taxon>
        <taxon>Phaseoleae</taxon>
        <taxon>Psophocarpus</taxon>
    </lineage>
</organism>
<dbReference type="FunFam" id="1.10.510.10:FF:000161">
    <property type="entry name" value="Wall-associated receptor kinase-like 20"/>
    <property type="match status" value="1"/>
</dbReference>
<evidence type="ECO:0000256" key="5">
    <source>
        <dbReference type="ARBA" id="ARBA00022729"/>
    </source>
</evidence>
<evidence type="ECO:0000313" key="15">
    <source>
        <dbReference type="EMBL" id="KAK7395239.1"/>
    </source>
</evidence>
<evidence type="ECO:0000256" key="13">
    <source>
        <dbReference type="SAM" id="Phobius"/>
    </source>
</evidence>
<dbReference type="Pfam" id="PF07714">
    <property type="entry name" value="PK_Tyr_Ser-Thr"/>
    <property type="match status" value="1"/>
</dbReference>
<feature type="transmembrane region" description="Helical" evidence="13">
    <location>
        <begin position="141"/>
        <end position="163"/>
    </location>
</feature>
<comment type="subcellular location">
    <subcellularLocation>
        <location evidence="1">Membrane</location>
        <topology evidence="1">Single-pass membrane protein</topology>
    </subcellularLocation>
</comment>
<evidence type="ECO:0000256" key="9">
    <source>
        <dbReference type="ARBA" id="ARBA00022989"/>
    </source>
</evidence>
<sequence length="1021" mass="112937">MWLDTNSPFNITPSNTLILLNCSNNVFTILWNCSFSSICQKYVKENYVTAKACRASQTCCHIKTGGSVTAYRNRARCSPYVSFPNLDSSLPVSMWRPGVEIEWQQPEEPPCEVDYGEIKYVAVASPGRKVPLLFTDGQCSWLSLALFVGATLTGLITALVFYLRRQRIKIETEESLSRAREILNAGNSGRSAKIFTMKEITKATSNFSKANLLGFGGFGEVSDFGLSRLAVSEATYMTTCAKERLGYLDEEYYVNFQLTDKSDVYSFGVVLLELLISKKAIDFNREEEDVNLVVMIKRAVREARLMDVVDPMFKRGGSRLELESMKAFGALAAACLNDRRQNKPSMKDVADEIECIISILAGAKVEVLESLEYEITAQVALFMDQQHKSTMLIFTTIALLLSRAQAMQKCGNCGPNPVPYPLSTGPDCGDPGYKIRCTAGTLWFDALSGSSYMIKSIDPLTRRIIAQPATLTPKTCMSTDFHSEDIHLNETLPFSVAPGNTVFLFNCTSHAPSMNCSPSGACHSYIKEHVDFGACGRVGVCCEYKSGGPRKEYVVRVHGGECAAYQSFVDFNGTAVAGNRWPEPGVGIEWVGPQEPVCKAPTDCNVLLNSKCGVGPAGGAQRCFCDAGFKWESLNDAKCTGHEKDSHCKGRKKKKMLLPVVVSLGGIVSIVAVIGGIFYKKHNQAKTKAKEAKIKKMKEISRAKASALSSRIFTGREVGKATNNFSQENLIGSGGFGEVFKGTFDDGTVFAIKRAKLGSTKGIDQMQNEVRILCQVNHRSLVRLLGCCLELEHPLLIYEYVSNGTLFDYLHRHSSGTREPLKWHQRLKIAHQTAEGLSYLHSAAVPPIYHRDVKSSNILLDDKLDAKVSDFGLSRLVELAEENKSHIFTSAQGTLGYLDPDYYRNFQLTDKSDVYSFGVVLMELLTAQKAIDFNREEESVNLAMYGKKKMVEDKMMDVVDPLLKEGASDLELETMKSLGYLASACLDDQRQKRPSMKEVADQIEHLIKIVKGDNCRVQIKA</sequence>
<dbReference type="InterPro" id="IPR001245">
    <property type="entry name" value="Ser-Thr/Tyr_kinase_cat_dom"/>
</dbReference>
<feature type="transmembrane region" description="Helical" evidence="13">
    <location>
        <begin position="656"/>
        <end position="679"/>
    </location>
</feature>
<keyword evidence="10 13" id="KW-0472">Membrane</keyword>
<dbReference type="GO" id="GO:0030247">
    <property type="term" value="F:polysaccharide binding"/>
    <property type="evidence" value="ECO:0007669"/>
    <property type="project" value="InterPro"/>
</dbReference>
<evidence type="ECO:0000256" key="7">
    <source>
        <dbReference type="ARBA" id="ARBA00022777"/>
    </source>
</evidence>
<evidence type="ECO:0000259" key="14">
    <source>
        <dbReference type="PROSITE" id="PS50011"/>
    </source>
</evidence>
<evidence type="ECO:0000256" key="8">
    <source>
        <dbReference type="ARBA" id="ARBA00022840"/>
    </source>
</evidence>
<dbReference type="InterPro" id="IPR008271">
    <property type="entry name" value="Ser/Thr_kinase_AS"/>
</dbReference>
<reference evidence="15 16" key="1">
    <citation type="submission" date="2024-01" db="EMBL/GenBank/DDBJ databases">
        <title>The genomes of 5 underutilized Papilionoideae crops provide insights into root nodulation and disease resistanc.</title>
        <authorList>
            <person name="Jiang F."/>
        </authorList>
    </citation>
    <scope>NUCLEOTIDE SEQUENCE [LARGE SCALE GENOMIC DNA]</scope>
    <source>
        <strain evidence="15">DUOXIRENSHENG_FW03</strain>
        <tissue evidence="15">Leaves</tissue>
    </source>
</reference>
<name>A0AAN9SGP1_PSOTE</name>
<dbReference type="SMART" id="SM00220">
    <property type="entry name" value="S_TKc"/>
    <property type="match status" value="1"/>
</dbReference>
<dbReference type="PANTHER" id="PTHR46008:SF25">
    <property type="entry name" value="PROTEIN KINASE DOMAIN-CONTAINING PROTEIN"/>
    <property type="match status" value="1"/>
</dbReference>
<dbReference type="Pfam" id="PF00069">
    <property type="entry name" value="Pkinase"/>
    <property type="match status" value="1"/>
</dbReference>
<evidence type="ECO:0000256" key="4">
    <source>
        <dbReference type="ARBA" id="ARBA00022692"/>
    </source>
</evidence>
<dbReference type="FunFam" id="3.30.200.20:FF:000162">
    <property type="entry name" value="Adenine nucleotide alpha hydrolase-like domain kinase"/>
    <property type="match status" value="1"/>
</dbReference>
<dbReference type="PROSITE" id="PS00108">
    <property type="entry name" value="PROTEIN_KINASE_ST"/>
    <property type="match status" value="1"/>
</dbReference>
<dbReference type="GO" id="GO:0005524">
    <property type="term" value="F:ATP binding"/>
    <property type="evidence" value="ECO:0007669"/>
    <property type="project" value="UniProtKB-UniRule"/>
</dbReference>
<evidence type="ECO:0000256" key="6">
    <source>
        <dbReference type="ARBA" id="ARBA00022741"/>
    </source>
</evidence>
<keyword evidence="4 13" id="KW-0812">Transmembrane</keyword>
<evidence type="ECO:0000256" key="12">
    <source>
        <dbReference type="PROSITE-ProRule" id="PRU10141"/>
    </source>
</evidence>
<keyword evidence="7" id="KW-0418">Kinase</keyword>
<gene>
    <name evidence="15" type="ORF">VNO78_15788</name>
</gene>
<comment type="caution">
    <text evidence="15">The sequence shown here is derived from an EMBL/GenBank/DDBJ whole genome shotgun (WGS) entry which is preliminary data.</text>
</comment>
<evidence type="ECO:0000256" key="10">
    <source>
        <dbReference type="ARBA" id="ARBA00023136"/>
    </source>
</evidence>
<dbReference type="PROSITE" id="PS00107">
    <property type="entry name" value="PROTEIN_KINASE_ATP"/>
    <property type="match status" value="1"/>
</dbReference>
<dbReference type="CDD" id="cd14066">
    <property type="entry name" value="STKc_IRAK"/>
    <property type="match status" value="1"/>
</dbReference>
<keyword evidence="9 13" id="KW-1133">Transmembrane helix</keyword>
<dbReference type="Gene3D" id="3.30.200.20">
    <property type="entry name" value="Phosphorylase Kinase, domain 1"/>
    <property type="match status" value="1"/>
</dbReference>
<dbReference type="InterPro" id="IPR017441">
    <property type="entry name" value="Protein_kinase_ATP_BS"/>
</dbReference>
<dbReference type="PANTHER" id="PTHR46008">
    <property type="entry name" value="LEAF RUST 10 DISEASE-RESISTANCE LOCUS RECEPTOR-LIKE PROTEIN KINASE-LIKE 1.4"/>
    <property type="match status" value="1"/>
</dbReference>
<keyword evidence="8 12" id="KW-0067">ATP-binding</keyword>
<protein>
    <recommendedName>
        <fullName evidence="14">Protein kinase domain-containing protein</fullName>
    </recommendedName>
</protein>
<keyword evidence="2" id="KW-0723">Serine/threonine-protein kinase</keyword>
<keyword evidence="5" id="KW-0732">Signal</keyword>
<evidence type="ECO:0000256" key="3">
    <source>
        <dbReference type="ARBA" id="ARBA00022679"/>
    </source>
</evidence>